<dbReference type="InterPro" id="IPR014777">
    <property type="entry name" value="4pyrrole_Mease_sub1"/>
</dbReference>
<evidence type="ECO:0000256" key="2">
    <source>
        <dbReference type="ARBA" id="ARBA00022603"/>
    </source>
</evidence>
<proteinExistence type="inferred from homology"/>
<dbReference type="InterPro" id="IPR035996">
    <property type="entry name" value="4pyrrol_Methylase_sf"/>
</dbReference>
<keyword evidence="3 6" id="KW-0808">Transferase</keyword>
<dbReference type="SUPFAM" id="SSF53790">
    <property type="entry name" value="Tetrapyrrole methylase"/>
    <property type="match status" value="1"/>
</dbReference>
<evidence type="ECO:0000256" key="3">
    <source>
        <dbReference type="ARBA" id="ARBA00022679"/>
    </source>
</evidence>
<dbReference type="PANTHER" id="PTHR45790:SF3">
    <property type="entry name" value="S-ADENOSYL-L-METHIONINE-DEPENDENT UROPORPHYRINOGEN III METHYLTRANSFERASE, CHLOROPLASTIC"/>
    <property type="match status" value="1"/>
</dbReference>
<dbReference type="AlphaFoldDB" id="C0INB6"/>
<evidence type="ECO:0000256" key="5">
    <source>
        <dbReference type="ARBA" id="ARBA00023244"/>
    </source>
</evidence>
<dbReference type="FunFam" id="3.40.1010.10:FF:000001">
    <property type="entry name" value="Siroheme synthase"/>
    <property type="match status" value="1"/>
</dbReference>
<dbReference type="EC" id="2.1.1.107" evidence="1"/>
<dbReference type="InterPro" id="IPR050161">
    <property type="entry name" value="Siro_Cobalamin_biosynth"/>
</dbReference>
<evidence type="ECO:0000313" key="8">
    <source>
        <dbReference type="EMBL" id="ACN58802.1"/>
    </source>
</evidence>
<evidence type="ECO:0000256" key="4">
    <source>
        <dbReference type="ARBA" id="ARBA00022691"/>
    </source>
</evidence>
<dbReference type="InterPro" id="IPR000878">
    <property type="entry name" value="4pyrrol_Mease"/>
</dbReference>
<evidence type="ECO:0000256" key="6">
    <source>
        <dbReference type="RuleBase" id="RU003960"/>
    </source>
</evidence>
<dbReference type="FunFam" id="3.30.950.10:FF:000001">
    <property type="entry name" value="Siroheme synthase"/>
    <property type="match status" value="1"/>
</dbReference>
<reference evidence="8" key="1">
    <citation type="journal article" date="2009" name="ISME J.">
        <title>Functional metagenomics reveals diverse beta-lactamases in a remote Alaskan soil.</title>
        <authorList>
            <person name="Allen H.K."/>
            <person name="Moe L.A."/>
            <person name="Rodbumrer J."/>
            <person name="Gaarder A."/>
            <person name="Handelsman J."/>
        </authorList>
    </citation>
    <scope>NUCLEOTIDE SEQUENCE</scope>
</reference>
<sequence length="294" mass="30138">MSDPVFPLGADGRVSVRRLADIFALPRLLPGWVWLAGAGPGDPGLASLHTLNAIADADVILSDALVNKTLLKLARPDAEIVDSGKRAGKPSPAQERISRQLVAYARKGARVLRLKGGDPFVFGRGAEEALALVQAGIPFRVVPGVTAGIGGLAYAGIPATHRDTNQAVTFVTGSTAQGAAPDLDWAAIAKGSPTIVLYMARKHAGEIAAKLIAVGRDANEPAAIVSNASLDGQATIVTTLSDLGQAAGTADPPSILVIGENVRLAAGLDWLGAALAGRKLDSDPLGKHRLSDAV</sequence>
<organism evidence="8">
    <name type="scientific">uncultured bacterium BLR9</name>
    <dbReference type="NCBI Taxonomy" id="506525"/>
    <lineage>
        <taxon>Bacteria</taxon>
        <taxon>environmental samples</taxon>
    </lineage>
</organism>
<name>C0INB6_9BACT</name>
<dbReference type="Gene3D" id="3.40.1010.10">
    <property type="entry name" value="Cobalt-precorrin-4 Transmethylase, Domain 1"/>
    <property type="match status" value="1"/>
</dbReference>
<dbReference type="InterPro" id="IPR003043">
    <property type="entry name" value="Uropor_MeTrfase_CS"/>
</dbReference>
<comment type="similarity">
    <text evidence="6">Belongs to the precorrin methyltransferase family.</text>
</comment>
<dbReference type="GO" id="GO:0019354">
    <property type="term" value="P:siroheme biosynthetic process"/>
    <property type="evidence" value="ECO:0007669"/>
    <property type="project" value="InterPro"/>
</dbReference>
<dbReference type="InterPro" id="IPR006366">
    <property type="entry name" value="CobA/CysG_C"/>
</dbReference>
<dbReference type="EMBL" id="EU408350">
    <property type="protein sequence ID" value="ACN58802.1"/>
    <property type="molecule type" value="Genomic_DNA"/>
</dbReference>
<dbReference type="Gene3D" id="3.30.950.10">
    <property type="entry name" value="Methyltransferase, Cobalt-precorrin-4 Transmethylase, Domain 2"/>
    <property type="match status" value="1"/>
</dbReference>
<gene>
    <name evidence="8" type="ORF">AKSOIL_0157</name>
</gene>
<keyword evidence="4" id="KW-0949">S-adenosyl-L-methionine</keyword>
<dbReference type="CDD" id="cd11642">
    <property type="entry name" value="SUMT"/>
    <property type="match status" value="1"/>
</dbReference>
<dbReference type="Pfam" id="PF00590">
    <property type="entry name" value="TP_methylase"/>
    <property type="match status" value="1"/>
</dbReference>
<dbReference type="NCBIfam" id="TIGR01469">
    <property type="entry name" value="cobA_cysG_Cterm"/>
    <property type="match status" value="1"/>
</dbReference>
<dbReference type="InterPro" id="IPR014776">
    <property type="entry name" value="4pyrrole_Mease_sub2"/>
</dbReference>
<feature type="domain" description="Tetrapyrrole methylase" evidence="7">
    <location>
        <begin position="33"/>
        <end position="243"/>
    </location>
</feature>
<dbReference type="NCBIfam" id="NF004790">
    <property type="entry name" value="PRK06136.1"/>
    <property type="match status" value="1"/>
</dbReference>
<dbReference type="PROSITE" id="PS00840">
    <property type="entry name" value="SUMT_2"/>
    <property type="match status" value="1"/>
</dbReference>
<dbReference type="PANTHER" id="PTHR45790">
    <property type="entry name" value="SIROHEME SYNTHASE-RELATED"/>
    <property type="match status" value="1"/>
</dbReference>
<protein>
    <recommendedName>
        <fullName evidence="1">uroporphyrinogen-III C-methyltransferase</fullName>
        <ecNumber evidence="1">2.1.1.107</ecNumber>
    </recommendedName>
</protein>
<dbReference type="GO" id="GO:0032259">
    <property type="term" value="P:methylation"/>
    <property type="evidence" value="ECO:0007669"/>
    <property type="project" value="UniProtKB-KW"/>
</dbReference>
<evidence type="ECO:0000256" key="1">
    <source>
        <dbReference type="ARBA" id="ARBA00012162"/>
    </source>
</evidence>
<dbReference type="GO" id="GO:0004851">
    <property type="term" value="F:uroporphyrin-III C-methyltransferase activity"/>
    <property type="evidence" value="ECO:0007669"/>
    <property type="project" value="UniProtKB-EC"/>
</dbReference>
<evidence type="ECO:0000259" key="7">
    <source>
        <dbReference type="Pfam" id="PF00590"/>
    </source>
</evidence>
<keyword evidence="5" id="KW-0627">Porphyrin biosynthesis</keyword>
<keyword evidence="2 6" id="KW-0489">Methyltransferase</keyword>
<accession>C0INB6</accession>